<keyword evidence="1" id="KW-0812">Transmembrane</keyword>
<name>A0AAJ1MLF1_9SPIO</name>
<feature type="transmembrane region" description="Helical" evidence="1">
    <location>
        <begin position="12"/>
        <end position="34"/>
    </location>
</feature>
<dbReference type="GO" id="GO:0042910">
    <property type="term" value="F:xenobiotic transmembrane transporter activity"/>
    <property type="evidence" value="ECO:0007669"/>
    <property type="project" value="TreeGrafter"/>
</dbReference>
<dbReference type="InterPro" id="IPR027463">
    <property type="entry name" value="AcrB_DN_DC_subdom"/>
</dbReference>
<accession>A0AAJ1MLF1</accession>
<proteinExistence type="predicted"/>
<dbReference type="Gene3D" id="1.20.1640.10">
    <property type="entry name" value="Multidrug efflux transporter AcrB transmembrane domain"/>
    <property type="match status" value="2"/>
</dbReference>
<dbReference type="EMBL" id="JAQQAL010000008">
    <property type="protein sequence ID" value="MDC7225665.1"/>
    <property type="molecule type" value="Genomic_DNA"/>
</dbReference>
<dbReference type="PANTHER" id="PTHR32063:SF0">
    <property type="entry name" value="SWARMING MOTILITY PROTEIN SWRC"/>
    <property type="match status" value="1"/>
</dbReference>
<dbReference type="Gene3D" id="3.30.70.1320">
    <property type="entry name" value="Multidrug efflux transporter AcrB pore domain like"/>
    <property type="match status" value="1"/>
</dbReference>
<dbReference type="Pfam" id="PF00873">
    <property type="entry name" value="ACR_tran"/>
    <property type="match status" value="1"/>
</dbReference>
<evidence type="ECO:0000256" key="1">
    <source>
        <dbReference type="SAM" id="Phobius"/>
    </source>
</evidence>
<feature type="transmembrane region" description="Helical" evidence="1">
    <location>
        <begin position="545"/>
        <end position="563"/>
    </location>
</feature>
<dbReference type="GO" id="GO:0005886">
    <property type="term" value="C:plasma membrane"/>
    <property type="evidence" value="ECO:0007669"/>
    <property type="project" value="TreeGrafter"/>
</dbReference>
<keyword evidence="1" id="KW-0472">Membrane</keyword>
<feature type="transmembrane region" description="Helical" evidence="1">
    <location>
        <begin position="917"/>
        <end position="940"/>
    </location>
</feature>
<feature type="transmembrane region" description="Helical" evidence="1">
    <location>
        <begin position="473"/>
        <end position="500"/>
    </location>
</feature>
<dbReference type="PANTHER" id="PTHR32063">
    <property type="match status" value="1"/>
</dbReference>
<protein>
    <submittedName>
        <fullName evidence="2">Efflux RND transporter permease subunit</fullName>
    </submittedName>
</protein>
<organism evidence="2 3">
    <name type="scientific">Candidatus Thalassospirochaeta sargassi</name>
    <dbReference type="NCBI Taxonomy" id="3119039"/>
    <lineage>
        <taxon>Bacteria</taxon>
        <taxon>Pseudomonadati</taxon>
        <taxon>Spirochaetota</taxon>
        <taxon>Spirochaetia</taxon>
        <taxon>Spirochaetales</taxon>
        <taxon>Spirochaetaceae</taxon>
        <taxon>Candidatus Thalassospirochaeta</taxon>
    </lineage>
</organism>
<feature type="transmembrane region" description="Helical" evidence="1">
    <location>
        <begin position="997"/>
        <end position="1020"/>
    </location>
</feature>
<feature type="transmembrane region" description="Helical" evidence="1">
    <location>
        <begin position="341"/>
        <end position="360"/>
    </location>
</feature>
<dbReference type="PRINTS" id="PR00702">
    <property type="entry name" value="ACRIFLAVINRP"/>
</dbReference>
<dbReference type="Proteomes" id="UP001221217">
    <property type="component" value="Unassembled WGS sequence"/>
</dbReference>
<dbReference type="SUPFAM" id="SSF82866">
    <property type="entry name" value="Multidrug efflux transporter AcrB transmembrane domain"/>
    <property type="match status" value="2"/>
</dbReference>
<dbReference type="SUPFAM" id="SSF82693">
    <property type="entry name" value="Multidrug efflux transporter AcrB pore domain, PN1, PN2, PC1 and PC2 subdomains"/>
    <property type="match status" value="2"/>
</dbReference>
<keyword evidence="1" id="KW-1133">Transmembrane helix</keyword>
<dbReference type="InterPro" id="IPR001036">
    <property type="entry name" value="Acrflvin-R"/>
</dbReference>
<feature type="transmembrane region" description="Helical" evidence="1">
    <location>
        <begin position="393"/>
        <end position="417"/>
    </location>
</feature>
<gene>
    <name evidence="2" type="ORF">PQJ61_02745</name>
</gene>
<comment type="caution">
    <text evidence="2">The sequence shown here is derived from an EMBL/GenBank/DDBJ whole genome shotgun (WGS) entry which is preliminary data.</text>
</comment>
<dbReference type="SUPFAM" id="SSF82714">
    <property type="entry name" value="Multidrug efflux transporter AcrB TolC docking domain, DN and DC subdomains"/>
    <property type="match status" value="2"/>
</dbReference>
<feature type="transmembrane region" description="Helical" evidence="1">
    <location>
        <begin position="966"/>
        <end position="985"/>
    </location>
</feature>
<feature type="transmembrane region" description="Helical" evidence="1">
    <location>
        <begin position="861"/>
        <end position="879"/>
    </location>
</feature>
<evidence type="ECO:0000313" key="3">
    <source>
        <dbReference type="Proteomes" id="UP001221217"/>
    </source>
</evidence>
<feature type="transmembrane region" description="Helical" evidence="1">
    <location>
        <begin position="438"/>
        <end position="458"/>
    </location>
</feature>
<dbReference type="Gene3D" id="3.30.2090.10">
    <property type="entry name" value="Multidrug efflux transporter AcrB TolC docking domain, DN and DC subdomains"/>
    <property type="match status" value="2"/>
</dbReference>
<feature type="transmembrane region" description="Helical" evidence="1">
    <location>
        <begin position="891"/>
        <end position="911"/>
    </location>
</feature>
<feature type="transmembrane region" description="Helical" evidence="1">
    <location>
        <begin position="367"/>
        <end position="387"/>
    </location>
</feature>
<sequence length="1046" mass="114073">MNISELSVRRPVAILMVYILICGVAAIFVPQLAVDMFPSTDFPMLMVTCSYTGAGPEEIEKNLTDPLEDALASLEDLEEISSTSYEGSTRIRLSYGFDKDMDEAADDVQAVLDSINNLPDDAEDPVLRQFDMSTRPIIRLEVAGNAPIEELKELAENVAQPILERVPGVAQADVSGGMDRIVTVEISANRLEAYGLTMSQVSSALSSANIQMSSGSLTSNSMDYLVRTDEEFASIEEIKQCIIKTISSPSVTESVNRSKVVRLEDIAEVYEDYDEGNDSVWVNGVRSVGLRVYDESDANSIQVSKGVNEALAAINTELPEGVELVITLDDTSMTASSMNQVYQAAFQGILLAVIIIFLFLRSLKSTLVIAFSLPISILITLACMYFMGLTLNMMTMSGLILGVGMIVDCSIVILENIHRYRERGAKAKVAAILGSREMLSAIVASTLTTLCVFIPVLLFKSDLEMLGEMFEELVITVIISLVCSLFVAVTLVPSLCGGYLRLDTRVQKPLRFKLFRVFDNTSEKILTGLESGYRTALNWVLNNKLLVLTLVFTLFVLSIQQFTSLGMNMSMRPSTDDQVSISLSMPEGTTSDVTEANLFAMAEIIEREVHDYENLIIKSDGDHTGSIDIALPDLEDQTQSAAEIMSILRSYLTDFPSATFTFSAGRHFGSDSAVDVAIYSDDVDLSEQVADDIVEILQTVPDVLDPVSSLESGGPEMAIVIDRDRASSMGISVSTVGTEIKYLLDGITATTFRLDGEEMDIVLNLEDADKSTVLDLSSFYITGSNGRVLLSNIASLIESRSPSSITREDRTRIIHVTADASPTAAVSELTPLVESALAEQLILPDGVELEMGGEFRQMQEFNSSLIIIVIVAILLVFGVMSAQFESLLDPFIILFSIPLLLIGVSTIYKITGQPFSTYAAVGIVALVGVVVNNAIVLVDYTNTLRGRGMPLRQACLEAGSHRMRPILMTSLTTILGMVPMAFFPGEGAEQIQPIGQTMVGGLISSTFMTLFVVPSMYYIFNKGIEERRNKKKEQFHNEIRTAGEAV</sequence>
<dbReference type="Gene3D" id="3.30.70.1430">
    <property type="entry name" value="Multidrug efflux transporter AcrB pore domain"/>
    <property type="match status" value="2"/>
</dbReference>
<evidence type="ECO:0000313" key="2">
    <source>
        <dbReference type="EMBL" id="MDC7225665.1"/>
    </source>
</evidence>
<dbReference type="AlphaFoldDB" id="A0AAJ1MLF1"/>
<dbReference type="Gene3D" id="3.30.70.1440">
    <property type="entry name" value="Multidrug efflux transporter AcrB pore domain"/>
    <property type="match status" value="1"/>
</dbReference>
<reference evidence="2 3" key="1">
    <citation type="submission" date="2022-12" db="EMBL/GenBank/DDBJ databases">
        <title>Metagenome assembled genome from gulf of manar.</title>
        <authorList>
            <person name="Kohli P."/>
            <person name="Pk S."/>
            <person name="Venkata Ramana C."/>
            <person name="Sasikala C."/>
        </authorList>
    </citation>
    <scope>NUCLEOTIDE SEQUENCE [LARGE SCALE GENOMIC DNA]</scope>
    <source>
        <strain evidence="2">JB008</strain>
    </source>
</reference>